<dbReference type="GO" id="GO:0017000">
    <property type="term" value="P:antibiotic biosynthetic process"/>
    <property type="evidence" value="ECO:0007669"/>
    <property type="project" value="UniProtKB-KW"/>
</dbReference>
<sequence length="317" mass="35818">MAATQAWTSDTIQPADWTVPLPAAALAELRAVLAELRRAPLPTFLLDPADFALDACRTAMAEVRRVTRDGAMFAVLDRLPVAEMNRDETIQLYWLLSSLLSRPVAQKLNGQMFFDVRDTGAKLKPGSGIRPTVTNVDLRFHNDNSYNESPPDYVCLLCLHPAKEGGVSQVMSVATVHNALQQRFPELMDRLYRPFWYDRHAEHHADEPTTFAAPIFERGTDGTVKARLALSEIFAGYELRGERMDNETASALAAVQSVFDQPELRVELDFAPGQIQYVNNRATGHARTEFVDHPEPERRRHLVRLWLRDHGRRAYRG</sequence>
<dbReference type="PANTHER" id="PTHR10696:SF56">
    <property type="entry name" value="TAUD_TFDA-LIKE DOMAIN-CONTAINING PROTEIN"/>
    <property type="match status" value="1"/>
</dbReference>
<dbReference type="RefSeq" id="WP_147156483.1">
    <property type="nucleotide sequence ID" value="NZ_BKAJ01000203.1"/>
</dbReference>
<keyword evidence="6" id="KW-1185">Reference proteome</keyword>
<name>A0A512NQD9_9HYPH</name>
<organism evidence="5 6">
    <name type="scientific">Reyranella soli</name>
    <dbReference type="NCBI Taxonomy" id="1230389"/>
    <lineage>
        <taxon>Bacteria</taxon>
        <taxon>Pseudomonadati</taxon>
        <taxon>Pseudomonadota</taxon>
        <taxon>Alphaproteobacteria</taxon>
        <taxon>Hyphomicrobiales</taxon>
        <taxon>Reyranellaceae</taxon>
        <taxon>Reyranella</taxon>
    </lineage>
</organism>
<protein>
    <recommendedName>
        <fullName evidence="4">TauD/TfdA-like domain-containing protein</fullName>
    </recommendedName>
</protein>
<evidence type="ECO:0000256" key="1">
    <source>
        <dbReference type="ARBA" id="ARBA00001954"/>
    </source>
</evidence>
<evidence type="ECO:0000259" key="4">
    <source>
        <dbReference type="Pfam" id="PF02668"/>
    </source>
</evidence>
<evidence type="ECO:0000256" key="2">
    <source>
        <dbReference type="ARBA" id="ARBA00023002"/>
    </source>
</evidence>
<dbReference type="Proteomes" id="UP000321058">
    <property type="component" value="Unassembled WGS sequence"/>
</dbReference>
<dbReference type="AlphaFoldDB" id="A0A512NQD9"/>
<dbReference type="OrthoDB" id="5491415at2"/>
<dbReference type="InterPro" id="IPR050411">
    <property type="entry name" value="AlphaKG_dependent_hydroxylases"/>
</dbReference>
<dbReference type="SUPFAM" id="SSF51197">
    <property type="entry name" value="Clavaminate synthase-like"/>
    <property type="match status" value="1"/>
</dbReference>
<evidence type="ECO:0000313" key="5">
    <source>
        <dbReference type="EMBL" id="GEP61161.1"/>
    </source>
</evidence>
<gene>
    <name evidence="5" type="ORF">RSO01_83270</name>
</gene>
<dbReference type="EMBL" id="BKAJ01000203">
    <property type="protein sequence ID" value="GEP61161.1"/>
    <property type="molecule type" value="Genomic_DNA"/>
</dbReference>
<keyword evidence="3" id="KW-0045">Antibiotic biosynthesis</keyword>
<dbReference type="Pfam" id="PF02668">
    <property type="entry name" value="TauD"/>
    <property type="match status" value="1"/>
</dbReference>
<comment type="cofactor">
    <cofactor evidence="1">
        <name>Fe(2+)</name>
        <dbReference type="ChEBI" id="CHEBI:29033"/>
    </cofactor>
</comment>
<evidence type="ECO:0000313" key="6">
    <source>
        <dbReference type="Proteomes" id="UP000321058"/>
    </source>
</evidence>
<dbReference type="InterPro" id="IPR042098">
    <property type="entry name" value="TauD-like_sf"/>
</dbReference>
<dbReference type="Gene3D" id="3.60.130.10">
    <property type="entry name" value="Clavaminate synthase-like"/>
    <property type="match status" value="1"/>
</dbReference>
<accession>A0A512NQD9</accession>
<reference evidence="5 6" key="1">
    <citation type="submission" date="2019-07" db="EMBL/GenBank/DDBJ databases">
        <title>Whole genome shotgun sequence of Reyranella soli NBRC 108950.</title>
        <authorList>
            <person name="Hosoyama A."/>
            <person name="Uohara A."/>
            <person name="Ohji S."/>
            <person name="Ichikawa N."/>
        </authorList>
    </citation>
    <scope>NUCLEOTIDE SEQUENCE [LARGE SCALE GENOMIC DNA]</scope>
    <source>
        <strain evidence="5 6">NBRC 108950</strain>
    </source>
</reference>
<dbReference type="InterPro" id="IPR003819">
    <property type="entry name" value="TauD/TfdA-like"/>
</dbReference>
<evidence type="ECO:0000256" key="3">
    <source>
        <dbReference type="ARBA" id="ARBA00023194"/>
    </source>
</evidence>
<dbReference type="GO" id="GO:0016706">
    <property type="term" value="F:2-oxoglutarate-dependent dioxygenase activity"/>
    <property type="evidence" value="ECO:0007669"/>
    <property type="project" value="UniProtKB-ARBA"/>
</dbReference>
<comment type="caution">
    <text evidence="5">The sequence shown here is derived from an EMBL/GenBank/DDBJ whole genome shotgun (WGS) entry which is preliminary data.</text>
</comment>
<proteinExistence type="predicted"/>
<feature type="domain" description="TauD/TfdA-like" evidence="4">
    <location>
        <begin position="60"/>
        <end position="306"/>
    </location>
</feature>
<dbReference type="PANTHER" id="PTHR10696">
    <property type="entry name" value="GAMMA-BUTYROBETAINE HYDROXYLASE-RELATED"/>
    <property type="match status" value="1"/>
</dbReference>
<keyword evidence="2" id="KW-0560">Oxidoreductase</keyword>